<proteinExistence type="predicted"/>
<dbReference type="EMBL" id="JAKLMC020000006">
    <property type="protein sequence ID" value="KAK5955876.1"/>
    <property type="molecule type" value="Genomic_DNA"/>
</dbReference>
<dbReference type="AlphaFoldDB" id="A0AAN8EXK8"/>
<organism evidence="2 3">
    <name type="scientific">Knufia fluminis</name>
    <dbReference type="NCBI Taxonomy" id="191047"/>
    <lineage>
        <taxon>Eukaryota</taxon>
        <taxon>Fungi</taxon>
        <taxon>Dikarya</taxon>
        <taxon>Ascomycota</taxon>
        <taxon>Pezizomycotina</taxon>
        <taxon>Eurotiomycetes</taxon>
        <taxon>Chaetothyriomycetidae</taxon>
        <taxon>Chaetothyriales</taxon>
        <taxon>Trichomeriaceae</taxon>
        <taxon>Knufia</taxon>
    </lineage>
</organism>
<evidence type="ECO:0000313" key="3">
    <source>
        <dbReference type="Proteomes" id="UP001316803"/>
    </source>
</evidence>
<gene>
    <name evidence="2" type="ORF">OHC33_003517</name>
</gene>
<protein>
    <submittedName>
        <fullName evidence="2">Uncharacterized protein</fullName>
    </submittedName>
</protein>
<feature type="compositionally biased region" description="Acidic residues" evidence="1">
    <location>
        <begin position="261"/>
        <end position="273"/>
    </location>
</feature>
<comment type="caution">
    <text evidence="2">The sequence shown here is derived from an EMBL/GenBank/DDBJ whole genome shotgun (WGS) entry which is preliminary data.</text>
</comment>
<accession>A0AAN8EXK8</accession>
<evidence type="ECO:0000313" key="2">
    <source>
        <dbReference type="EMBL" id="KAK5955876.1"/>
    </source>
</evidence>
<sequence length="348" mass="37850">MAAAAVMAPTAPTELTSPASTEPAVLHHSSSINTSAPATSPSSNLLVQKISSALHNTGYPRSTIDKVSHLAQSNIVEAFYPSLDAGYSLNLFVRDELLDSSRLEERNLRLNSNEPVLLLEFPRSTRLTAGLLKAVKEDILTSLRESGIMPVRVYVRLIEVGVGVNVVLLNVVNTDIGGPSMVQLLDAAFHGEGWKEELVLKEGWRGEDLLWRDEVGFGGVADEAEQEAESTDVVAGEVIERPTEESQPAQEKPPQQKSIDDVPDEVEEVETDEIEHPAMEELREREAERPGVQHPPRSRAQARTQADPRLLDVITTQPPTATDTDPVSVIGGRSTESSDDGFEVVEKA</sequence>
<keyword evidence="3" id="KW-1185">Reference proteome</keyword>
<name>A0AAN8EXK8_9EURO</name>
<feature type="compositionally biased region" description="Low complexity" evidence="1">
    <location>
        <begin position="315"/>
        <end position="326"/>
    </location>
</feature>
<evidence type="ECO:0000256" key="1">
    <source>
        <dbReference type="SAM" id="MobiDB-lite"/>
    </source>
</evidence>
<feature type="compositionally biased region" description="Acidic residues" evidence="1">
    <location>
        <begin position="337"/>
        <end position="348"/>
    </location>
</feature>
<reference evidence="2 3" key="1">
    <citation type="submission" date="2022-12" db="EMBL/GenBank/DDBJ databases">
        <title>Genomic features and morphological characterization of a novel Knufia sp. strain isolated from spacecraft assembly facility.</title>
        <authorList>
            <person name="Teixeira M."/>
            <person name="Chander A.M."/>
            <person name="Stajich J.E."/>
            <person name="Venkateswaran K."/>
        </authorList>
    </citation>
    <scope>NUCLEOTIDE SEQUENCE [LARGE SCALE GENOMIC DNA]</scope>
    <source>
        <strain evidence="2 3">FJI-L2-BK-P2</strain>
    </source>
</reference>
<feature type="compositionally biased region" description="Basic and acidic residues" evidence="1">
    <location>
        <begin position="274"/>
        <end position="291"/>
    </location>
</feature>
<feature type="compositionally biased region" description="Polar residues" evidence="1">
    <location>
        <begin position="28"/>
        <end position="41"/>
    </location>
</feature>
<feature type="region of interest" description="Disordered" evidence="1">
    <location>
        <begin position="1"/>
        <end position="41"/>
    </location>
</feature>
<feature type="region of interest" description="Disordered" evidence="1">
    <location>
        <begin position="241"/>
        <end position="348"/>
    </location>
</feature>
<feature type="compositionally biased region" description="Polar residues" evidence="1">
    <location>
        <begin position="245"/>
        <end position="257"/>
    </location>
</feature>
<dbReference type="Proteomes" id="UP001316803">
    <property type="component" value="Unassembled WGS sequence"/>
</dbReference>
<feature type="compositionally biased region" description="Low complexity" evidence="1">
    <location>
        <begin position="1"/>
        <end position="13"/>
    </location>
</feature>